<accession>A0A1K0IF54</accession>
<proteinExistence type="predicted"/>
<evidence type="ECO:0000313" key="1">
    <source>
        <dbReference type="EMBL" id="SCU75969.1"/>
    </source>
</evidence>
<protein>
    <submittedName>
        <fullName evidence="1">Uncharacterized protein</fullName>
    </submittedName>
</protein>
<reference evidence="1" key="1">
    <citation type="submission" date="2016-09" db="EMBL/GenBank/DDBJ databases">
        <authorList>
            <person name="Capua I."/>
            <person name="De Benedictis P."/>
            <person name="Joannis T."/>
            <person name="Lombin L.H."/>
            <person name="Cattoli G."/>
        </authorList>
    </citation>
    <scope>NUCLEOTIDE SEQUENCE</scope>
    <source>
        <strain evidence="1">B9</strain>
    </source>
</reference>
<organism evidence="1">
    <name type="scientific">Cupriavidus necator</name>
    <name type="common">Alcaligenes eutrophus</name>
    <name type="synonym">Ralstonia eutropha</name>
    <dbReference type="NCBI Taxonomy" id="106590"/>
    <lineage>
        <taxon>Bacteria</taxon>
        <taxon>Pseudomonadati</taxon>
        <taxon>Pseudomonadota</taxon>
        <taxon>Betaproteobacteria</taxon>
        <taxon>Burkholderiales</taxon>
        <taxon>Burkholderiaceae</taxon>
        <taxon>Cupriavidus</taxon>
    </lineage>
</organism>
<gene>
    <name evidence="1" type="ORF">CNECB9_2610044</name>
</gene>
<name>A0A1K0IF54_CUPNE</name>
<sequence length="40" mass="4353">MVRERENLVVDLSFQVSVIDKHGLLIYSSIAAPAPGEKVA</sequence>
<dbReference type="AlphaFoldDB" id="A0A1K0IF54"/>
<dbReference type="EMBL" id="FMSH01000181">
    <property type="protein sequence ID" value="SCU75969.1"/>
    <property type="molecule type" value="Genomic_DNA"/>
</dbReference>